<feature type="transmembrane region" description="Helical" evidence="1">
    <location>
        <begin position="188"/>
        <end position="206"/>
    </location>
</feature>
<dbReference type="Proteomes" id="UP001185092">
    <property type="component" value="Unassembled WGS sequence"/>
</dbReference>
<evidence type="ECO:0000313" key="3">
    <source>
        <dbReference type="Proteomes" id="UP001185092"/>
    </source>
</evidence>
<dbReference type="RefSeq" id="WP_309939961.1">
    <property type="nucleotide sequence ID" value="NZ_AP025305.1"/>
</dbReference>
<reference evidence="2" key="1">
    <citation type="submission" date="2023-07" db="EMBL/GenBank/DDBJ databases">
        <title>Genomic Encyclopedia of Type Strains, Phase IV (KMG-IV): sequencing the most valuable type-strain genomes for metagenomic binning, comparative biology and taxonomic classification.</title>
        <authorList>
            <person name="Goeker M."/>
        </authorList>
    </citation>
    <scope>NUCLEOTIDE SEQUENCE</scope>
    <source>
        <strain evidence="2">DSM 26174</strain>
    </source>
</reference>
<keyword evidence="1" id="KW-0472">Membrane</keyword>
<dbReference type="AlphaFoldDB" id="A0AAE3XP80"/>
<gene>
    <name evidence="2" type="ORF">HNQ88_003176</name>
</gene>
<name>A0AAE3XP80_9BACT</name>
<organism evidence="2 3">
    <name type="scientific">Aureibacter tunicatorum</name>
    <dbReference type="NCBI Taxonomy" id="866807"/>
    <lineage>
        <taxon>Bacteria</taxon>
        <taxon>Pseudomonadati</taxon>
        <taxon>Bacteroidota</taxon>
        <taxon>Cytophagia</taxon>
        <taxon>Cytophagales</taxon>
        <taxon>Persicobacteraceae</taxon>
        <taxon>Aureibacter</taxon>
    </lineage>
</organism>
<sequence>MNEEKSAEQYLEDINEIKSLMAQSSKFISLSGLSGIFAGIFAILGALYGKKYIIEAYFSQIAAGEIPQINDYILHGLGLAFIIMASACVSGIFFSKRKASKENINFWDKTTQELIIHSLIPFLSGGVFCLALIYYGHFDLLPPMMLLIYGISVVSASKFTHKELFYLGISEIALAFASIFLLKYGTEFWIAGFGLFHIIYGIITYLKYERVERSH</sequence>
<dbReference type="EMBL" id="JAVDQD010000004">
    <property type="protein sequence ID" value="MDR6240110.1"/>
    <property type="molecule type" value="Genomic_DNA"/>
</dbReference>
<feature type="transmembrane region" description="Helical" evidence="1">
    <location>
        <begin position="27"/>
        <end position="48"/>
    </location>
</feature>
<protein>
    <submittedName>
        <fullName evidence="2">Uncharacterized protein</fullName>
    </submittedName>
</protein>
<proteinExistence type="predicted"/>
<feature type="transmembrane region" description="Helical" evidence="1">
    <location>
        <begin position="140"/>
        <end position="157"/>
    </location>
</feature>
<keyword evidence="3" id="KW-1185">Reference proteome</keyword>
<comment type="caution">
    <text evidence="2">The sequence shown here is derived from an EMBL/GenBank/DDBJ whole genome shotgun (WGS) entry which is preliminary data.</text>
</comment>
<accession>A0AAE3XP80</accession>
<feature type="transmembrane region" description="Helical" evidence="1">
    <location>
        <begin position="164"/>
        <end position="182"/>
    </location>
</feature>
<keyword evidence="1" id="KW-0812">Transmembrane</keyword>
<evidence type="ECO:0000256" key="1">
    <source>
        <dbReference type="SAM" id="Phobius"/>
    </source>
</evidence>
<feature type="transmembrane region" description="Helical" evidence="1">
    <location>
        <begin position="72"/>
        <end position="94"/>
    </location>
</feature>
<keyword evidence="1" id="KW-1133">Transmembrane helix</keyword>
<feature type="transmembrane region" description="Helical" evidence="1">
    <location>
        <begin position="114"/>
        <end position="134"/>
    </location>
</feature>
<evidence type="ECO:0000313" key="2">
    <source>
        <dbReference type="EMBL" id="MDR6240110.1"/>
    </source>
</evidence>